<dbReference type="PROSITE" id="PS50157">
    <property type="entry name" value="ZINC_FINGER_C2H2_2"/>
    <property type="match status" value="3"/>
</dbReference>
<keyword evidence="5" id="KW-0862">Zinc</keyword>
<feature type="coiled-coil region" evidence="8">
    <location>
        <begin position="517"/>
        <end position="554"/>
    </location>
</feature>
<comment type="subcellular location">
    <subcellularLocation>
        <location evidence="1">Nucleus</location>
    </subcellularLocation>
</comment>
<keyword evidence="2" id="KW-0479">Metal-binding</keyword>
<dbReference type="SUPFAM" id="SSF57667">
    <property type="entry name" value="beta-beta-alpha zinc fingers"/>
    <property type="match status" value="2"/>
</dbReference>
<protein>
    <submittedName>
        <fullName evidence="11">PIBF1 factor</fullName>
    </submittedName>
</protein>
<dbReference type="Proteomes" id="UP000736164">
    <property type="component" value="Unassembled WGS sequence"/>
</dbReference>
<gene>
    <name evidence="11" type="primary">Pibf1</name>
    <name evidence="11" type="ORF">GTO95_0008213</name>
</gene>
<feature type="region of interest" description="Disordered" evidence="9">
    <location>
        <begin position="1040"/>
        <end position="1062"/>
    </location>
</feature>
<dbReference type="AlphaFoldDB" id="A0A8J7NXF3"/>
<keyword evidence="3" id="KW-0677">Repeat</keyword>
<dbReference type="InterPro" id="IPR013087">
    <property type="entry name" value="Znf_C2H2_type"/>
</dbReference>
<evidence type="ECO:0000313" key="12">
    <source>
        <dbReference type="Proteomes" id="UP000736164"/>
    </source>
</evidence>
<feature type="domain" description="C2H2-type" evidence="10">
    <location>
        <begin position="1201"/>
        <end position="1230"/>
    </location>
</feature>
<dbReference type="SMART" id="SM00355">
    <property type="entry name" value="ZnF_C2H2"/>
    <property type="match status" value="3"/>
</dbReference>
<dbReference type="Gene3D" id="3.30.160.60">
    <property type="entry name" value="Classic Zinc Finger"/>
    <property type="match status" value="3"/>
</dbReference>
<dbReference type="GO" id="GO:0008270">
    <property type="term" value="F:zinc ion binding"/>
    <property type="evidence" value="ECO:0007669"/>
    <property type="project" value="UniProtKB-KW"/>
</dbReference>
<dbReference type="FunFam" id="3.30.160.60:FF:000624">
    <property type="entry name" value="zinc finger protein 697"/>
    <property type="match status" value="1"/>
</dbReference>
<dbReference type="GO" id="GO:0005815">
    <property type="term" value="C:microtubule organizing center"/>
    <property type="evidence" value="ECO:0007669"/>
    <property type="project" value="TreeGrafter"/>
</dbReference>
<name>A0A8J7NXF3_ATRSP</name>
<dbReference type="PROSITE" id="PS00028">
    <property type="entry name" value="ZINC_FINGER_C2H2_1"/>
    <property type="match status" value="3"/>
</dbReference>
<dbReference type="FunFam" id="3.30.160.60:FF:000018">
    <property type="entry name" value="Krueppel-like factor 15"/>
    <property type="match status" value="1"/>
</dbReference>
<feature type="non-terminal residue" evidence="11">
    <location>
        <position position="1"/>
    </location>
</feature>
<feature type="compositionally biased region" description="Low complexity" evidence="9">
    <location>
        <begin position="1084"/>
        <end position="1097"/>
    </location>
</feature>
<dbReference type="InterPro" id="IPR026205">
    <property type="entry name" value="PIBF1"/>
</dbReference>
<dbReference type="CDD" id="cd21579">
    <property type="entry name" value="KLF5_N"/>
    <property type="match status" value="1"/>
</dbReference>
<dbReference type="PANTHER" id="PTHR18950:SF0">
    <property type="entry name" value="PROGESTERONE IMMUNOMODULATORY BINDING FACTOR 1"/>
    <property type="match status" value="1"/>
</dbReference>
<evidence type="ECO:0000256" key="5">
    <source>
        <dbReference type="ARBA" id="ARBA00022833"/>
    </source>
</evidence>
<dbReference type="Pfam" id="PF00096">
    <property type="entry name" value="zf-C2H2"/>
    <property type="match status" value="3"/>
</dbReference>
<feature type="region of interest" description="Disordered" evidence="9">
    <location>
        <begin position="1081"/>
        <end position="1126"/>
    </location>
</feature>
<evidence type="ECO:0000313" key="11">
    <source>
        <dbReference type="EMBL" id="MBN3319471.1"/>
    </source>
</evidence>
<dbReference type="GO" id="GO:0060271">
    <property type="term" value="P:cilium assembly"/>
    <property type="evidence" value="ECO:0007669"/>
    <property type="project" value="TreeGrafter"/>
</dbReference>
<accession>A0A8J7NXF3</accession>
<keyword evidence="6" id="KW-0539">Nucleus</keyword>
<feature type="coiled-coil region" evidence="8">
    <location>
        <begin position="197"/>
        <end position="290"/>
    </location>
</feature>
<evidence type="ECO:0000256" key="1">
    <source>
        <dbReference type="ARBA" id="ARBA00004123"/>
    </source>
</evidence>
<evidence type="ECO:0000256" key="2">
    <source>
        <dbReference type="ARBA" id="ARBA00022723"/>
    </source>
</evidence>
<keyword evidence="12" id="KW-1185">Reference proteome</keyword>
<feature type="coiled-coil region" evidence="8">
    <location>
        <begin position="77"/>
        <end position="171"/>
    </location>
</feature>
<feature type="domain" description="C2H2-type" evidence="10">
    <location>
        <begin position="1231"/>
        <end position="1255"/>
    </location>
</feature>
<sequence length="1255" mass="145458">MPPRRHKDAKVNVSSSLESEDLSLETTVPTEDVSSSEEREGSTKVTRQLIERKELLHSIQLLKIELSQKALTIDNLKVEYLTKIEELEEKLNDALHQKQLLALRLDSQIKLQQEETRKQQAFRKQEMDTIMSRQKQLEETNLQLREKAGDIRRSLRDLELTEEQYSQLKELPEDQLSIPEYVSVRFCDAVNPLRTEVNEYKTKNRSLSEDLNNYRSQLQSVMESYEEERRMRSELEIRSQRLALELADTKQLIQQGDYKRENYDKVKRERDSLEHEISDIRKRFEILEVTHKAQTKERNDLGKEVAALQQSVTLLQKDKEYLNRQNLELSVRCAHEEDRLERLQFQLEEAKKAREEAYEKYVASRDHYKTEYENRLRDEMEQIRTKTNQEIESLRRTSKEMYERENRNLRETRDNSIAEKERAIQAEKDALDKYSQLLEQFRQLQLGTDSRVAELLNQVKLKSFEVERAQMIQEETAKNLSQCQIECEKHQKKLEASHSFVLTKEFYSLQTSSEKRITELQSQNSEYQARLETYEKLEKELDDVTLQAAEMDNEDEAERVLFSYGYGANVPTTAKRRLKQSVHLARRLLQVEKQNTLLRRDMERQTARAQELSKELERANSLLNQTQQPYSYLIEAVRNRDDQIHTLEERISQLENDARTLNKENRALQNIKNNMAADLERLLNQREELAIMKQVLINMHQKHYGEGATHLQNEETRRTAIYRPEGLINTEEEENILKPKPTLFVSITHILHLILKKVHIGGFSSLNCFFKVMPQHLNRIQVRTLTRPLQSLHFVFLKPFRGGLAGVFWIIVLLQNPSALQLEVTNRWPDILLQDFLVDSRIHGLGPGQDEPFYALLKPTLSEGNQERDLSLFAGDMKNTASARVLTNDFMQTRSEMDKYLTPQPPPPLLTPEEKKFRRDSASVVDQFFCEDEGSPYSINMNVFLPDFTYLRTGLCRPQRPVVPQIKTEPMHCFVHPNSPSTSAAQTLPEFTSVFSSAAGADINSIFIKQEMPSLDIPQEGPLFQLLNSPELEGHIAGSQACANPHSNIPMASAMPNNNSLPLATQQSAAKPFCNLRTGPYSLPPQFVQQQQQQKPTYLPPSPPSSEPGSPDRQTELLQNLSPPPSYAASIASKLGVHSPTLAPALQGPQHSVPVRYARRTNPDLEKRRIHHCDFPGCKKVYTKSSHLKAHLRTHTGEKPYKCTWEGCDWRFARSDELTRHFRKHTGAKPFQCAVCSRSFSRSDHLALHMKRHQS</sequence>
<dbReference type="InterPro" id="IPR036236">
    <property type="entry name" value="Znf_C2H2_sf"/>
</dbReference>
<feature type="non-terminal residue" evidence="11">
    <location>
        <position position="1255"/>
    </location>
</feature>
<feature type="coiled-coil region" evidence="8">
    <location>
        <begin position="333"/>
        <end position="444"/>
    </location>
</feature>
<evidence type="ECO:0000256" key="7">
    <source>
        <dbReference type="PROSITE-ProRule" id="PRU00042"/>
    </source>
</evidence>
<organism evidence="11 12">
    <name type="scientific">Atractosteus spatula</name>
    <name type="common">Alligator gar</name>
    <name type="synonym">Lepisosteus spatula</name>
    <dbReference type="NCBI Taxonomy" id="7917"/>
    <lineage>
        <taxon>Eukaryota</taxon>
        <taxon>Metazoa</taxon>
        <taxon>Chordata</taxon>
        <taxon>Craniata</taxon>
        <taxon>Vertebrata</taxon>
        <taxon>Euteleostomi</taxon>
        <taxon>Actinopterygii</taxon>
        <taxon>Neopterygii</taxon>
        <taxon>Holostei</taxon>
        <taxon>Semionotiformes</taxon>
        <taxon>Lepisosteidae</taxon>
        <taxon>Atractosteus</taxon>
    </lineage>
</organism>
<dbReference type="PANTHER" id="PTHR18950">
    <property type="entry name" value="PROGESTERONE-INDUCED BLOCKING FACTOR 1"/>
    <property type="match status" value="1"/>
</dbReference>
<evidence type="ECO:0000256" key="4">
    <source>
        <dbReference type="ARBA" id="ARBA00022771"/>
    </source>
</evidence>
<feature type="coiled-coil region" evidence="8">
    <location>
        <begin position="588"/>
        <end position="692"/>
    </location>
</feature>
<evidence type="ECO:0000259" key="10">
    <source>
        <dbReference type="PROSITE" id="PS50157"/>
    </source>
</evidence>
<keyword evidence="4 7" id="KW-0863">Zinc-finger</keyword>
<evidence type="ECO:0000256" key="8">
    <source>
        <dbReference type="SAM" id="Coils"/>
    </source>
</evidence>
<evidence type="ECO:0000256" key="9">
    <source>
        <dbReference type="SAM" id="MobiDB-lite"/>
    </source>
</evidence>
<keyword evidence="8" id="KW-0175">Coiled coil</keyword>
<feature type="region of interest" description="Disordered" evidence="9">
    <location>
        <begin position="1"/>
        <end position="45"/>
    </location>
</feature>
<dbReference type="EMBL" id="JAAWVO010044949">
    <property type="protein sequence ID" value="MBN3319471.1"/>
    <property type="molecule type" value="Genomic_DNA"/>
</dbReference>
<dbReference type="FunFam" id="3.30.160.60:FF:000021">
    <property type="entry name" value="Basic krueppel-like factor 3"/>
    <property type="match status" value="1"/>
</dbReference>
<dbReference type="GO" id="GO:0005634">
    <property type="term" value="C:nucleus"/>
    <property type="evidence" value="ECO:0007669"/>
    <property type="project" value="UniProtKB-SubCell"/>
</dbReference>
<evidence type="ECO:0000256" key="6">
    <source>
        <dbReference type="ARBA" id="ARBA00023242"/>
    </source>
</evidence>
<proteinExistence type="predicted"/>
<comment type="caution">
    <text evidence="11">The sequence shown here is derived from an EMBL/GenBank/DDBJ whole genome shotgun (WGS) entry which is preliminary data.</text>
</comment>
<reference evidence="11" key="1">
    <citation type="journal article" date="2021" name="Cell">
        <title>Tracing the genetic footprints of vertebrate landing in non-teleost ray-finned fishes.</title>
        <authorList>
            <person name="Bi X."/>
            <person name="Wang K."/>
            <person name="Yang L."/>
            <person name="Pan H."/>
            <person name="Jiang H."/>
            <person name="Wei Q."/>
            <person name="Fang M."/>
            <person name="Yu H."/>
            <person name="Zhu C."/>
            <person name="Cai Y."/>
            <person name="He Y."/>
            <person name="Gan X."/>
            <person name="Zeng H."/>
            <person name="Yu D."/>
            <person name="Zhu Y."/>
            <person name="Jiang H."/>
            <person name="Qiu Q."/>
            <person name="Yang H."/>
            <person name="Zhang Y.E."/>
            <person name="Wang W."/>
            <person name="Zhu M."/>
            <person name="He S."/>
            <person name="Zhang G."/>
        </authorList>
    </citation>
    <scope>NUCLEOTIDE SEQUENCE</scope>
    <source>
        <strain evidence="11">Allg_001</strain>
    </source>
</reference>
<evidence type="ECO:0000256" key="3">
    <source>
        <dbReference type="ARBA" id="ARBA00022737"/>
    </source>
</evidence>
<feature type="domain" description="C2H2-type" evidence="10">
    <location>
        <begin position="1171"/>
        <end position="1200"/>
    </location>
</feature>